<evidence type="ECO:0000313" key="1">
    <source>
        <dbReference type="EMBL" id="KAK7046298.1"/>
    </source>
</evidence>
<proteinExistence type="predicted"/>
<name>A0AAW0D3M1_9AGAR</name>
<evidence type="ECO:0000313" key="2">
    <source>
        <dbReference type="Proteomes" id="UP001362999"/>
    </source>
</evidence>
<keyword evidence="2" id="KW-1185">Reference proteome</keyword>
<reference evidence="1 2" key="1">
    <citation type="journal article" date="2024" name="J Genomics">
        <title>Draft genome sequencing and assembly of Favolaschia claudopus CIRM-BRFM 2984 isolated from oak limbs.</title>
        <authorList>
            <person name="Navarro D."/>
            <person name="Drula E."/>
            <person name="Chaduli D."/>
            <person name="Cazenave R."/>
            <person name="Ahrendt S."/>
            <person name="Wang J."/>
            <person name="Lipzen A."/>
            <person name="Daum C."/>
            <person name="Barry K."/>
            <person name="Grigoriev I.V."/>
            <person name="Favel A."/>
            <person name="Rosso M.N."/>
            <person name="Martin F."/>
        </authorList>
    </citation>
    <scope>NUCLEOTIDE SEQUENCE [LARGE SCALE GENOMIC DNA]</scope>
    <source>
        <strain evidence="1 2">CIRM-BRFM 2984</strain>
    </source>
</reference>
<organism evidence="1 2">
    <name type="scientific">Favolaschia claudopus</name>
    <dbReference type="NCBI Taxonomy" id="2862362"/>
    <lineage>
        <taxon>Eukaryota</taxon>
        <taxon>Fungi</taxon>
        <taxon>Dikarya</taxon>
        <taxon>Basidiomycota</taxon>
        <taxon>Agaricomycotina</taxon>
        <taxon>Agaricomycetes</taxon>
        <taxon>Agaricomycetidae</taxon>
        <taxon>Agaricales</taxon>
        <taxon>Marasmiineae</taxon>
        <taxon>Mycenaceae</taxon>
        <taxon>Favolaschia</taxon>
    </lineage>
</organism>
<comment type="caution">
    <text evidence="1">The sequence shown here is derived from an EMBL/GenBank/DDBJ whole genome shotgun (WGS) entry which is preliminary data.</text>
</comment>
<dbReference type="Proteomes" id="UP001362999">
    <property type="component" value="Unassembled WGS sequence"/>
</dbReference>
<dbReference type="AlphaFoldDB" id="A0AAW0D3M1"/>
<protein>
    <submittedName>
        <fullName evidence="1">Uncharacterized protein</fullName>
    </submittedName>
</protein>
<gene>
    <name evidence="1" type="ORF">R3P38DRAFT_68074</name>
</gene>
<dbReference type="EMBL" id="JAWWNJ010000010">
    <property type="protein sequence ID" value="KAK7046298.1"/>
    <property type="molecule type" value="Genomic_DNA"/>
</dbReference>
<sequence length="126" mass="14504">MLLVLTLYRSIEIIIFIIETFQGTSILVSGATPGEDKGADWALQMEFTLDGNTTRTPFHREPNYITKPQRGPCRVIFLPSFRISPTSRRQNWRREIIPLLENCLRGGYRAIHRVCLHTGSTKSWLD</sequence>
<accession>A0AAW0D3M1</accession>